<proteinExistence type="predicted"/>
<dbReference type="Proteomes" id="UP000095283">
    <property type="component" value="Unplaced"/>
</dbReference>
<sequence>MPESSKYVDSSGLEVNKFIGVWPFTEQPIRIWAGTIMLNCGNLETPITYKLRCKCEQRFVPYWKCRNGSGTVTGGELCTIGIKLAEEAIYTSRLTLLVNNNPIELQLYKLPNADEYFWGIDTSNEQHKPWQQPNRVMDVLVDLGDFAKRERKRDHKDILANGGLEEYSGNDLVELVLIRLTEKLRIEQKRRDAQKTVLEMN</sequence>
<dbReference type="WBParaSite" id="Hba_14140">
    <property type="protein sequence ID" value="Hba_14140"/>
    <property type="gene ID" value="Hba_14140"/>
</dbReference>
<evidence type="ECO:0000313" key="1">
    <source>
        <dbReference type="Proteomes" id="UP000095283"/>
    </source>
</evidence>
<protein>
    <submittedName>
        <fullName evidence="2">Peptidase S74 domain-containing protein</fullName>
    </submittedName>
</protein>
<evidence type="ECO:0000313" key="2">
    <source>
        <dbReference type="WBParaSite" id="Hba_14140"/>
    </source>
</evidence>
<reference evidence="2" key="1">
    <citation type="submission" date="2016-11" db="UniProtKB">
        <authorList>
            <consortium name="WormBaseParasite"/>
        </authorList>
    </citation>
    <scope>IDENTIFICATION</scope>
</reference>
<name>A0A1I7X913_HETBA</name>
<dbReference type="AlphaFoldDB" id="A0A1I7X913"/>
<organism evidence="1 2">
    <name type="scientific">Heterorhabditis bacteriophora</name>
    <name type="common">Entomopathogenic nematode worm</name>
    <dbReference type="NCBI Taxonomy" id="37862"/>
    <lineage>
        <taxon>Eukaryota</taxon>
        <taxon>Metazoa</taxon>
        <taxon>Ecdysozoa</taxon>
        <taxon>Nematoda</taxon>
        <taxon>Chromadorea</taxon>
        <taxon>Rhabditida</taxon>
        <taxon>Rhabditina</taxon>
        <taxon>Rhabditomorpha</taxon>
        <taxon>Strongyloidea</taxon>
        <taxon>Heterorhabditidae</taxon>
        <taxon>Heterorhabditis</taxon>
    </lineage>
</organism>
<keyword evidence="1" id="KW-1185">Reference proteome</keyword>
<accession>A0A1I7X913</accession>